<comment type="caution">
    <text evidence="3">The sequence shown here is derived from an EMBL/GenBank/DDBJ whole genome shotgun (WGS) entry which is preliminary data.</text>
</comment>
<reference evidence="3 4" key="1">
    <citation type="journal article" date="2015" name="Genome Announc.">
        <title>Draft Genome Sequence of Clostridium tyrobutyricum Strain DIVETGP, Isolated from Cow's Milk for Grana Padano Production.</title>
        <authorList>
            <person name="Soggiu A."/>
            <person name="Piras C."/>
            <person name="Gaiarsa S."/>
            <person name="Sassera D."/>
            <person name="Roncada P."/>
            <person name="Bendixen E."/>
            <person name="Brasca M."/>
            <person name="Bonizzi L."/>
        </authorList>
    </citation>
    <scope>NUCLEOTIDE SEQUENCE [LARGE SCALE GENOMIC DNA]</scope>
    <source>
        <strain evidence="3 4">DIVETGP</strain>
    </source>
</reference>
<dbReference type="PANTHER" id="PTHR46401">
    <property type="entry name" value="GLYCOSYLTRANSFERASE WBBK-RELATED"/>
    <property type="match status" value="1"/>
</dbReference>
<dbReference type="GO" id="GO:0009103">
    <property type="term" value="P:lipopolysaccharide biosynthetic process"/>
    <property type="evidence" value="ECO:0007669"/>
    <property type="project" value="TreeGrafter"/>
</dbReference>
<dbReference type="RefSeq" id="WP_017894772.1">
    <property type="nucleotide sequence ID" value="NZ_CBXI010000008.1"/>
</dbReference>
<keyword evidence="1 3" id="KW-0808">Transferase</keyword>
<evidence type="ECO:0000256" key="1">
    <source>
        <dbReference type="ARBA" id="ARBA00022679"/>
    </source>
</evidence>
<dbReference type="Gene3D" id="3.40.50.2000">
    <property type="entry name" value="Glycogen Phosphorylase B"/>
    <property type="match status" value="2"/>
</dbReference>
<evidence type="ECO:0000313" key="3">
    <source>
        <dbReference type="EMBL" id="CDL90656.1"/>
    </source>
</evidence>
<dbReference type="InterPro" id="IPR001296">
    <property type="entry name" value="Glyco_trans_1"/>
</dbReference>
<accession>W6N3H8</accession>
<protein>
    <submittedName>
        <fullName evidence="3">Glycosyltransferase, family 4</fullName>
    </submittedName>
</protein>
<proteinExistence type="predicted"/>
<dbReference type="EMBL" id="CBXI010000008">
    <property type="protein sequence ID" value="CDL90656.1"/>
    <property type="molecule type" value="Genomic_DNA"/>
</dbReference>
<dbReference type="OrthoDB" id="9811239at2"/>
<dbReference type="PANTHER" id="PTHR46401:SF2">
    <property type="entry name" value="GLYCOSYLTRANSFERASE WBBK-RELATED"/>
    <property type="match status" value="1"/>
</dbReference>
<name>W6N3H8_CLOTY</name>
<dbReference type="AlphaFoldDB" id="W6N3H8"/>
<feature type="domain" description="Glycosyl transferase family 1" evidence="2">
    <location>
        <begin position="162"/>
        <end position="301"/>
    </location>
</feature>
<dbReference type="GO" id="GO:0016757">
    <property type="term" value="F:glycosyltransferase activity"/>
    <property type="evidence" value="ECO:0007669"/>
    <property type="project" value="InterPro"/>
</dbReference>
<dbReference type="Proteomes" id="UP000019482">
    <property type="component" value="Unassembled WGS sequence"/>
</dbReference>
<sequence length="329" mass="39524">MRILFCIRKDYLENFAGDSMQFIKTLKYLKKRHVDIHINKGSIRDYSNYDIIHLFNLTRIGETYNYYKIARFYNKNIVLTPIYWNLKKYYNFVKDEESIKLWDESNIYRKEILQGCSMIYPNSILEAEQICRDFSMNVPYTVVYNGIELEDRNYPKFNFRKKYSLRKYILCSARICNRKNQLVLSRVLKDSNYDLVLIGDINDEQYFMNCMKYRNVKYLGFMDRYNLYNAYRYADIHILPSFVETPGLSSLEAASLGCKIISTEEGSSREYFRDMCIYCNPYNEDSIKRSIEYAIRASKNSKLKKYVSYNFNWKNCIDTLYDSYINLIN</sequence>
<dbReference type="SUPFAM" id="SSF53756">
    <property type="entry name" value="UDP-Glycosyltransferase/glycogen phosphorylase"/>
    <property type="match status" value="1"/>
</dbReference>
<dbReference type="Pfam" id="PF00534">
    <property type="entry name" value="Glycos_transf_1"/>
    <property type="match status" value="1"/>
</dbReference>
<evidence type="ECO:0000313" key="4">
    <source>
        <dbReference type="Proteomes" id="UP000019482"/>
    </source>
</evidence>
<dbReference type="GeneID" id="29419772"/>
<evidence type="ECO:0000259" key="2">
    <source>
        <dbReference type="Pfam" id="PF00534"/>
    </source>
</evidence>
<dbReference type="CDD" id="cd03801">
    <property type="entry name" value="GT4_PimA-like"/>
    <property type="match status" value="1"/>
</dbReference>
<gene>
    <name evidence="3" type="ORF">CTDIVETGP_0726</name>
</gene>
<keyword evidence="4" id="KW-1185">Reference proteome</keyword>
<organism evidence="3 4">
    <name type="scientific">Clostridium tyrobutyricum DIVETGP</name>
    <dbReference type="NCBI Taxonomy" id="1408889"/>
    <lineage>
        <taxon>Bacteria</taxon>
        <taxon>Bacillati</taxon>
        <taxon>Bacillota</taxon>
        <taxon>Clostridia</taxon>
        <taxon>Eubacteriales</taxon>
        <taxon>Clostridiaceae</taxon>
        <taxon>Clostridium</taxon>
    </lineage>
</organism>